<evidence type="ECO:0000313" key="2">
    <source>
        <dbReference type="EMBL" id="KAK7534866.1"/>
    </source>
</evidence>
<keyword evidence="3" id="KW-1185">Reference proteome</keyword>
<name>A0ABR1LI29_9PEZI</name>
<accession>A0ABR1LI29</accession>
<evidence type="ECO:0000256" key="1">
    <source>
        <dbReference type="SAM" id="MobiDB-lite"/>
    </source>
</evidence>
<dbReference type="RefSeq" id="XP_066653591.1">
    <property type="nucleotide sequence ID" value="XM_066800720.1"/>
</dbReference>
<feature type="region of interest" description="Disordered" evidence="1">
    <location>
        <begin position="132"/>
        <end position="182"/>
    </location>
</feature>
<reference evidence="2 3" key="1">
    <citation type="submission" date="2024-04" db="EMBL/GenBank/DDBJ databases">
        <title>Phyllosticta paracitricarpa is synonymous to the EU quarantine fungus P. citricarpa based on phylogenomic analyses.</title>
        <authorList>
            <consortium name="Lawrence Berkeley National Laboratory"/>
            <person name="Van ingen-buijs V.A."/>
            <person name="Van westerhoven A.C."/>
            <person name="Haridas S."/>
            <person name="Skiadas P."/>
            <person name="Martin F."/>
            <person name="Groenewald J.Z."/>
            <person name="Crous P.W."/>
            <person name="Seidl M.F."/>
        </authorList>
    </citation>
    <scope>NUCLEOTIDE SEQUENCE [LARGE SCALE GENOMIC DNA]</scope>
    <source>
        <strain evidence="2 3">CPC 17464</strain>
    </source>
</reference>
<gene>
    <name evidence="2" type="ORF">J3D65DRAFT_629227</name>
</gene>
<feature type="compositionally biased region" description="Polar residues" evidence="1">
    <location>
        <begin position="75"/>
        <end position="84"/>
    </location>
</feature>
<feature type="compositionally biased region" description="Basic and acidic residues" evidence="1">
    <location>
        <begin position="88"/>
        <end position="97"/>
    </location>
</feature>
<proteinExistence type="predicted"/>
<organism evidence="2 3">
    <name type="scientific">Phyllosticta citribraziliensis</name>
    <dbReference type="NCBI Taxonomy" id="989973"/>
    <lineage>
        <taxon>Eukaryota</taxon>
        <taxon>Fungi</taxon>
        <taxon>Dikarya</taxon>
        <taxon>Ascomycota</taxon>
        <taxon>Pezizomycotina</taxon>
        <taxon>Dothideomycetes</taxon>
        <taxon>Dothideomycetes incertae sedis</taxon>
        <taxon>Botryosphaeriales</taxon>
        <taxon>Phyllostictaceae</taxon>
        <taxon>Phyllosticta</taxon>
    </lineage>
</organism>
<sequence length="554" mass="62484">MSQGRPQLPGRGAVLYGVGPFLRRRSAPGTDAVNTSTPAGSSGSSAARPISSSESHTTASSAQPSGHRLAPPPTSGLTPQSPRQNCRLPEENPDKCMIDTKGIFAGQVDAYRRVAENVQLLQSFAAELSNGVDEADTQDHVGPAGPSQPTNPNTANFLFNPRTSTTRARRVRQQSSAPRETSYGWGVHKDFDDCSRSEQRKRLSALRHIAAYWELDSSTNDILSVLEELRPTEALVDHGKGAHEKPTIDEYFARQFYEKDDRDCSSVYLGLLARYSELFCGDRRSHGLDILRYHANIRQMPDSDHPLWDIMELIRDDISRALDQPCLEKILIHPSQRLAMRLQNIRDDVAIIEQEGIEAMMAEQRTHKDSRKLESMMRLQQKKLARLVQSLSNQLSVQMQRLPPREAATLQDPREISIDMSFCRPGQPLSYKVEFPGEEFTYNGIMQGNLAPNLRPTCLKVELSQLKKRCKNQQRTVDNHMRQIHQRAMACVGGRLINKKAHTRAINDYVHTHAKEARRLHRALLKSARLKASVQMVNFHLRAHSMSFLHEVKR</sequence>
<feature type="region of interest" description="Disordered" evidence="1">
    <location>
        <begin position="23"/>
        <end position="97"/>
    </location>
</feature>
<dbReference type="EMBL" id="JBBPEH010000008">
    <property type="protein sequence ID" value="KAK7534866.1"/>
    <property type="molecule type" value="Genomic_DNA"/>
</dbReference>
<evidence type="ECO:0000313" key="3">
    <source>
        <dbReference type="Proteomes" id="UP001360953"/>
    </source>
</evidence>
<comment type="caution">
    <text evidence="2">The sequence shown here is derived from an EMBL/GenBank/DDBJ whole genome shotgun (WGS) entry which is preliminary data.</text>
</comment>
<dbReference type="Proteomes" id="UP001360953">
    <property type="component" value="Unassembled WGS sequence"/>
</dbReference>
<feature type="compositionally biased region" description="Low complexity" evidence="1">
    <location>
        <begin position="35"/>
        <end position="62"/>
    </location>
</feature>
<dbReference type="GeneID" id="92033626"/>
<feature type="compositionally biased region" description="Polar residues" evidence="1">
    <location>
        <begin position="147"/>
        <end position="166"/>
    </location>
</feature>
<protein>
    <submittedName>
        <fullName evidence="2">Uncharacterized protein</fullName>
    </submittedName>
</protein>